<evidence type="ECO:0000256" key="1">
    <source>
        <dbReference type="ARBA" id="ARBA00004141"/>
    </source>
</evidence>
<feature type="transmembrane region" description="Helical" evidence="5">
    <location>
        <begin position="54"/>
        <end position="75"/>
    </location>
</feature>
<evidence type="ECO:0000256" key="4">
    <source>
        <dbReference type="ARBA" id="ARBA00023136"/>
    </source>
</evidence>
<evidence type="ECO:0000256" key="5">
    <source>
        <dbReference type="SAM" id="Phobius"/>
    </source>
</evidence>
<reference evidence="8" key="1">
    <citation type="journal article" date="2019" name="Int. J. Syst. Evol. Microbiol.">
        <title>The Global Catalogue of Microorganisms (GCM) 10K type strain sequencing project: providing services to taxonomists for standard genome sequencing and annotation.</title>
        <authorList>
            <consortium name="The Broad Institute Genomics Platform"/>
            <consortium name="The Broad Institute Genome Sequencing Center for Infectious Disease"/>
            <person name="Wu L."/>
            <person name="Ma J."/>
        </authorList>
    </citation>
    <scope>NUCLEOTIDE SEQUENCE [LARGE SCALE GENOMIC DNA]</scope>
    <source>
        <strain evidence="8">JCM 17919</strain>
    </source>
</reference>
<organism evidence="7 8">
    <name type="scientific">Flaviaesturariibacter amylovorans</name>
    <dbReference type="NCBI Taxonomy" id="1084520"/>
    <lineage>
        <taxon>Bacteria</taxon>
        <taxon>Pseudomonadati</taxon>
        <taxon>Bacteroidota</taxon>
        <taxon>Chitinophagia</taxon>
        <taxon>Chitinophagales</taxon>
        <taxon>Chitinophagaceae</taxon>
        <taxon>Flaviaestuariibacter</taxon>
    </lineage>
</organism>
<evidence type="ECO:0000313" key="7">
    <source>
        <dbReference type="EMBL" id="GAA4329186.1"/>
    </source>
</evidence>
<comment type="subcellular location">
    <subcellularLocation>
        <location evidence="1">Membrane</location>
        <topology evidence="1">Multi-pass membrane protein</topology>
    </subcellularLocation>
</comment>
<sequence>MYPGRPSIVIRLVSIILDYLFVTILFATVIVLFRKDLLADPKLLMQPKDDATRMFAWGMILVFMLKDTIGGRSLAKRMLGLHIIDNKGGYRAQAVQCFVRNIPIMVWFVEVVVLLFSPDRRLGDLMGGTRVVTDEYLHEQERLNSLTEDSGPF</sequence>
<feature type="transmembrane region" description="Helical" evidence="5">
    <location>
        <begin position="95"/>
        <end position="116"/>
    </location>
</feature>
<keyword evidence="4 5" id="KW-0472">Membrane</keyword>
<keyword evidence="2 5" id="KW-0812">Transmembrane</keyword>
<keyword evidence="8" id="KW-1185">Reference proteome</keyword>
<accession>A0ABP8GSJ1</accession>
<gene>
    <name evidence="7" type="ORF">GCM10023184_19550</name>
</gene>
<dbReference type="Proteomes" id="UP001501725">
    <property type="component" value="Unassembled WGS sequence"/>
</dbReference>
<comment type="caution">
    <text evidence="7">The sequence shown here is derived from an EMBL/GenBank/DDBJ whole genome shotgun (WGS) entry which is preliminary data.</text>
</comment>
<protein>
    <recommendedName>
        <fullName evidence="6">RDD domain-containing protein</fullName>
    </recommendedName>
</protein>
<dbReference type="Pfam" id="PF06271">
    <property type="entry name" value="RDD"/>
    <property type="match status" value="1"/>
</dbReference>
<evidence type="ECO:0000259" key="6">
    <source>
        <dbReference type="Pfam" id="PF06271"/>
    </source>
</evidence>
<evidence type="ECO:0000313" key="8">
    <source>
        <dbReference type="Proteomes" id="UP001501725"/>
    </source>
</evidence>
<evidence type="ECO:0000256" key="3">
    <source>
        <dbReference type="ARBA" id="ARBA00022989"/>
    </source>
</evidence>
<feature type="transmembrane region" description="Helical" evidence="5">
    <location>
        <begin position="12"/>
        <end position="34"/>
    </location>
</feature>
<feature type="domain" description="RDD" evidence="6">
    <location>
        <begin position="6"/>
        <end position="125"/>
    </location>
</feature>
<dbReference type="EMBL" id="BAABGY010000007">
    <property type="protein sequence ID" value="GAA4329186.1"/>
    <property type="molecule type" value="Genomic_DNA"/>
</dbReference>
<proteinExistence type="predicted"/>
<dbReference type="RefSeq" id="WP_345255422.1">
    <property type="nucleotide sequence ID" value="NZ_BAABGY010000007.1"/>
</dbReference>
<dbReference type="InterPro" id="IPR010432">
    <property type="entry name" value="RDD"/>
</dbReference>
<name>A0ABP8GSJ1_9BACT</name>
<evidence type="ECO:0000256" key="2">
    <source>
        <dbReference type="ARBA" id="ARBA00022692"/>
    </source>
</evidence>
<keyword evidence="3 5" id="KW-1133">Transmembrane helix</keyword>